<dbReference type="PANTHER" id="PTHR33670">
    <property type="entry name" value="SPLICING FACTOR, PROLINE- AND GLUTAMINE-RICH-LIKE"/>
    <property type="match status" value="1"/>
</dbReference>
<dbReference type="Pfam" id="PF15365">
    <property type="entry name" value="PNRC"/>
    <property type="match status" value="1"/>
</dbReference>
<dbReference type="Proteomes" id="UP000594263">
    <property type="component" value="Unplaced"/>
</dbReference>
<organism evidence="2 3">
    <name type="scientific">Kalanchoe fedtschenkoi</name>
    <name type="common">Lavender scallops</name>
    <name type="synonym">South American air plant</name>
    <dbReference type="NCBI Taxonomy" id="63787"/>
    <lineage>
        <taxon>Eukaryota</taxon>
        <taxon>Viridiplantae</taxon>
        <taxon>Streptophyta</taxon>
        <taxon>Embryophyta</taxon>
        <taxon>Tracheophyta</taxon>
        <taxon>Spermatophyta</taxon>
        <taxon>Magnoliopsida</taxon>
        <taxon>eudicotyledons</taxon>
        <taxon>Gunneridae</taxon>
        <taxon>Pentapetalae</taxon>
        <taxon>Saxifragales</taxon>
        <taxon>Crassulaceae</taxon>
        <taxon>Kalanchoe</taxon>
    </lineage>
</organism>
<protein>
    <submittedName>
        <fullName evidence="2">Uncharacterized protein</fullName>
    </submittedName>
</protein>
<accession>A0A7N0UE08</accession>
<dbReference type="InterPro" id="IPR028322">
    <property type="entry name" value="PNRC-like_rgn"/>
</dbReference>
<feature type="region of interest" description="Disordered" evidence="1">
    <location>
        <begin position="35"/>
        <end position="75"/>
    </location>
</feature>
<reference evidence="2" key="1">
    <citation type="submission" date="2021-01" db="UniProtKB">
        <authorList>
            <consortium name="EnsemblPlants"/>
        </authorList>
    </citation>
    <scope>IDENTIFICATION</scope>
</reference>
<dbReference type="OMA" id="KCDMYAG"/>
<evidence type="ECO:0000256" key="1">
    <source>
        <dbReference type="SAM" id="MobiDB-lite"/>
    </source>
</evidence>
<dbReference type="GO" id="GO:0016071">
    <property type="term" value="P:mRNA metabolic process"/>
    <property type="evidence" value="ECO:0007669"/>
    <property type="project" value="UniProtKB-ARBA"/>
</dbReference>
<proteinExistence type="predicted"/>
<dbReference type="AlphaFoldDB" id="A0A7N0UE08"/>
<dbReference type="EnsemblPlants" id="Kaladp0062s0222.1.v1.1">
    <property type="protein sequence ID" value="Kaladp0062s0222.1.v1.1.CDS.1"/>
    <property type="gene ID" value="Kaladp0062s0222.v1.1"/>
</dbReference>
<evidence type="ECO:0000313" key="3">
    <source>
        <dbReference type="Proteomes" id="UP000594263"/>
    </source>
</evidence>
<name>A0A7N0UE08_KALFE</name>
<sequence length="189" mass="20934">MAMEVLRPQDCLTDRFRTHPADVFCRRRILCGAGKNGRSGRKRVSRSEMKRNGPPEPRRSKSEENLRSSCSGGSHAGLVSGQVTILRRGESLDSRIRSLEIKKRTEGDADMMMLSGTGRLGPDPVAVPREEIKAFLTAGMRDVYAGSAFVFSPSPSDLPLPSFSKKSLQLSPVVDDSATRYLRRLLRLE</sequence>
<feature type="compositionally biased region" description="Basic and acidic residues" evidence="1">
    <location>
        <begin position="45"/>
        <end position="66"/>
    </location>
</feature>
<keyword evidence="3" id="KW-1185">Reference proteome</keyword>
<evidence type="ECO:0000313" key="2">
    <source>
        <dbReference type="EnsemblPlants" id="Kaladp0062s0222.1.v1.1.CDS.1"/>
    </source>
</evidence>
<dbReference type="Gramene" id="Kaladp0062s0222.1.v1.1">
    <property type="protein sequence ID" value="Kaladp0062s0222.1.v1.1.CDS.1"/>
    <property type="gene ID" value="Kaladp0062s0222.v1.1"/>
</dbReference>
<dbReference type="PANTHER" id="PTHR33670:SF1">
    <property type="entry name" value="OS09G0416300 PROTEIN"/>
    <property type="match status" value="1"/>
</dbReference>